<dbReference type="Proteomes" id="UP001265746">
    <property type="component" value="Unassembled WGS sequence"/>
</dbReference>
<evidence type="ECO:0000313" key="2">
    <source>
        <dbReference type="EMBL" id="KAK2611618.1"/>
    </source>
</evidence>
<proteinExistence type="predicted"/>
<keyword evidence="3" id="KW-1185">Reference proteome</keyword>
<protein>
    <submittedName>
        <fullName evidence="2">Uncharacterized protein</fullName>
    </submittedName>
</protein>
<name>A0AAD9W8C2_PHOAM</name>
<gene>
    <name evidence="2" type="ORF">N8I77_004949</name>
</gene>
<reference evidence="2" key="1">
    <citation type="submission" date="2023-06" db="EMBL/GenBank/DDBJ databases">
        <authorList>
            <person name="Noh H."/>
        </authorList>
    </citation>
    <scope>NUCLEOTIDE SEQUENCE</scope>
    <source>
        <strain evidence="2">DUCC20226</strain>
    </source>
</reference>
<dbReference type="EMBL" id="JAUJFL010000002">
    <property type="protein sequence ID" value="KAK2611618.1"/>
    <property type="molecule type" value="Genomic_DNA"/>
</dbReference>
<comment type="caution">
    <text evidence="2">The sequence shown here is derived from an EMBL/GenBank/DDBJ whole genome shotgun (WGS) entry which is preliminary data.</text>
</comment>
<feature type="compositionally biased region" description="Low complexity" evidence="1">
    <location>
        <begin position="502"/>
        <end position="512"/>
    </location>
</feature>
<dbReference type="AlphaFoldDB" id="A0AAD9W8C2"/>
<evidence type="ECO:0000313" key="3">
    <source>
        <dbReference type="Proteomes" id="UP001265746"/>
    </source>
</evidence>
<accession>A0AAD9W8C2</accession>
<organism evidence="2 3">
    <name type="scientific">Phomopsis amygdali</name>
    <name type="common">Fusicoccum amygdali</name>
    <dbReference type="NCBI Taxonomy" id="1214568"/>
    <lineage>
        <taxon>Eukaryota</taxon>
        <taxon>Fungi</taxon>
        <taxon>Dikarya</taxon>
        <taxon>Ascomycota</taxon>
        <taxon>Pezizomycotina</taxon>
        <taxon>Sordariomycetes</taxon>
        <taxon>Sordariomycetidae</taxon>
        <taxon>Diaporthales</taxon>
        <taxon>Diaporthaceae</taxon>
        <taxon>Diaporthe</taxon>
    </lineage>
</organism>
<sequence>MSRARFDAITTSPRARTPSGSRYAAAFVHGTSFALPSSPDDLAGLFNDTVNMNSTRIQQEQQSFANKHDEEVDEHDRFTRWLEKTQMEQEKKYNRTVTISPLPDSLTVADVLPRVRGGVESCYISQFEENRVAIVTFKLPADAITYTEFCAETPIWGLWTFQISRPGVPFTWERRAEVKLYKAAPGMGTVWNRGDIPVEPRTIVLAGSRCLVYKECKPHEVAGIYRALDLHKSQHQKDQVEGMWLDGPVREQNGAPVYGNLHVWYTSTRAAQEAKLRVVQLEYEYDPCSDSPEKLILNLDDPEEVRIFRHHEPFVDLLALDSKSLLTGAFEGIIDPVQTYWQCRAPLSSIPDTDFTGRLQWSLNNLQTGVLPPPAPLSDPFSDTRLTATGLRINSITNYALHQPNTDPASYSLGGISRNIPSLCQSFSANRNVPPDYHLSPLEAYVARTQERQALGFPPYSGAHHTERPYRAIVPPSNFANNNSSSGIGSINTGGNCYNPNNNYSNLGGRNNPQSGRQPRSGFYDS</sequence>
<evidence type="ECO:0000256" key="1">
    <source>
        <dbReference type="SAM" id="MobiDB-lite"/>
    </source>
</evidence>
<feature type="region of interest" description="Disordered" evidence="1">
    <location>
        <begin position="502"/>
        <end position="526"/>
    </location>
</feature>